<name>A0A9D1S7R5_9FIRM</name>
<dbReference type="Gene3D" id="3.30.10.20">
    <property type="match status" value="1"/>
</dbReference>
<reference evidence="5" key="2">
    <citation type="journal article" date="2021" name="PeerJ">
        <title>Extensive microbial diversity within the chicken gut microbiome revealed by metagenomics and culture.</title>
        <authorList>
            <person name="Gilroy R."/>
            <person name="Ravi A."/>
            <person name="Getino M."/>
            <person name="Pursley I."/>
            <person name="Horton D.L."/>
            <person name="Alikhan N.F."/>
            <person name="Baker D."/>
            <person name="Gharbi K."/>
            <person name="Hall N."/>
            <person name="Watson M."/>
            <person name="Adriaenssens E.M."/>
            <person name="Foster-Nyarko E."/>
            <person name="Jarju S."/>
            <person name="Secka A."/>
            <person name="Antonio M."/>
            <person name="Oren A."/>
            <person name="Chaudhuri R.R."/>
            <person name="La Ragione R."/>
            <person name="Hildebrand F."/>
            <person name="Pallen M.J."/>
        </authorList>
    </citation>
    <scope>NUCLEOTIDE SEQUENCE</scope>
    <source>
        <strain evidence="5">ChiGjej1B1-1684</strain>
    </source>
</reference>
<proteinExistence type="predicted"/>
<dbReference type="PROSITE" id="PS50011">
    <property type="entry name" value="PROTEIN_KINASE_DOM"/>
    <property type="match status" value="1"/>
</dbReference>
<evidence type="ECO:0000256" key="1">
    <source>
        <dbReference type="SAM" id="MobiDB-lite"/>
    </source>
</evidence>
<dbReference type="Pfam" id="PF00069">
    <property type="entry name" value="Pkinase"/>
    <property type="match status" value="1"/>
</dbReference>
<dbReference type="InterPro" id="IPR005543">
    <property type="entry name" value="PASTA_dom"/>
</dbReference>
<keyword evidence="2" id="KW-0812">Transmembrane</keyword>
<evidence type="ECO:0000256" key="2">
    <source>
        <dbReference type="SAM" id="Phobius"/>
    </source>
</evidence>
<evidence type="ECO:0000259" key="4">
    <source>
        <dbReference type="PROSITE" id="PS51178"/>
    </source>
</evidence>
<feature type="transmembrane region" description="Helical" evidence="2">
    <location>
        <begin position="366"/>
        <end position="389"/>
    </location>
</feature>
<feature type="domain" description="Protein kinase" evidence="3">
    <location>
        <begin position="14"/>
        <end position="282"/>
    </location>
</feature>
<gene>
    <name evidence="5" type="ORF">IAD22_05275</name>
</gene>
<dbReference type="SMART" id="SM00740">
    <property type="entry name" value="PASTA"/>
    <property type="match status" value="1"/>
</dbReference>
<dbReference type="AlphaFoldDB" id="A0A9D1S7R5"/>
<organism evidence="5 6">
    <name type="scientific">Candidatus Limousia pullorum</name>
    <dbReference type="NCBI Taxonomy" id="2840860"/>
    <lineage>
        <taxon>Bacteria</taxon>
        <taxon>Bacillati</taxon>
        <taxon>Bacillota</taxon>
        <taxon>Clostridia</taxon>
        <taxon>Eubacteriales</taxon>
        <taxon>Oscillospiraceae</taxon>
        <taxon>Oscillospiraceae incertae sedis</taxon>
        <taxon>Candidatus Limousia</taxon>
    </lineage>
</organism>
<comment type="caution">
    <text evidence="5">The sequence shown here is derived from an EMBL/GenBank/DDBJ whole genome shotgun (WGS) entry which is preliminary data.</text>
</comment>
<dbReference type="GO" id="GO:0005737">
    <property type="term" value="C:cytoplasm"/>
    <property type="evidence" value="ECO:0007669"/>
    <property type="project" value="TreeGrafter"/>
</dbReference>
<feature type="compositionally biased region" description="Low complexity" evidence="1">
    <location>
        <begin position="308"/>
        <end position="324"/>
    </location>
</feature>
<reference evidence="5" key="1">
    <citation type="submission" date="2020-10" db="EMBL/GenBank/DDBJ databases">
        <authorList>
            <person name="Gilroy R."/>
        </authorList>
    </citation>
    <scope>NUCLEOTIDE SEQUENCE</scope>
    <source>
        <strain evidence="5">ChiGjej1B1-1684</strain>
    </source>
</reference>
<dbReference type="InterPro" id="IPR011009">
    <property type="entry name" value="Kinase-like_dom_sf"/>
</dbReference>
<dbReference type="InterPro" id="IPR053235">
    <property type="entry name" value="Ser_Thr_kinase"/>
</dbReference>
<keyword evidence="2" id="KW-0472">Membrane</keyword>
<dbReference type="Gene3D" id="1.10.510.10">
    <property type="entry name" value="Transferase(Phosphotransferase) domain 1"/>
    <property type="match status" value="1"/>
</dbReference>
<dbReference type="Proteomes" id="UP000824118">
    <property type="component" value="Unassembled WGS sequence"/>
</dbReference>
<dbReference type="SUPFAM" id="SSF56112">
    <property type="entry name" value="Protein kinase-like (PK-like)"/>
    <property type="match status" value="1"/>
</dbReference>
<sequence length="693" mass="77686">MYGDFYIPQEWQQWSLNRLLGQSQMDAVALVQRKIGPKTDFSYIKMINISGGQDAESVQSQIEDLTEEVKIRNNNLVRYEDFIIKENEGYQFFARMEYVQSLSDLLERYGKLSETDVIRLGIDMCKALITLKSKNIVHGHIHPGNIFCDVDGNFKLGGVGALGRLDYLISGSMSDLETYFTAPEATNSPVRNNLTDIYSVGSVLYFLLNNNKPPFVDQNFSQLSYKDKEDYINGKMSGAPFPSPVNCKNEYLKNIISTACEFDPDRRWKNPEAMKNALENILEEENSQNKNNFEIPAAQMPSPNFYSGNNTFENNGFNGQNNVNPPYQPNTPPVNNNFGGGYVPNNNNYANNPTTNKSLNKGNKKLAVLVSSVSGAAVAVIIAVLLFVYPGFLSGKDNYPVNSTNIVNRQDNTDDNDFMEEKTEEKTTKTEKVYVPNVTDMKESDAKETLADEGFDVDIEYDYSDDVDKNRVISQSPKGGDKAQEGSTVTPVVSKGTESKPSPEYYSQKIEVETSGTYATMELFQWNGKEWESLFYTANVRIGENGASYDYGEGKKTTPKGTFDIGFCYGLTQPETGLRFKQLTTSSVFVDDPDSQYYNMLVDRYVLSGDVSYENTYDQFANKNYYSTCIFIEHNGDGETVGTASPNMGSVITICGKNGNLNSTFGCIDITTNDMYYLLRYLDEEQNPVIIIS</sequence>
<dbReference type="Pfam" id="PF03793">
    <property type="entry name" value="PASTA"/>
    <property type="match status" value="1"/>
</dbReference>
<evidence type="ECO:0000313" key="5">
    <source>
        <dbReference type="EMBL" id="HIU50404.1"/>
    </source>
</evidence>
<feature type="compositionally biased region" description="Basic and acidic residues" evidence="1">
    <location>
        <begin position="419"/>
        <end position="429"/>
    </location>
</feature>
<dbReference type="InterPro" id="IPR000719">
    <property type="entry name" value="Prot_kinase_dom"/>
</dbReference>
<feature type="region of interest" description="Disordered" evidence="1">
    <location>
        <begin position="405"/>
        <end position="429"/>
    </location>
</feature>
<dbReference type="EMBL" id="DVNG01000079">
    <property type="protein sequence ID" value="HIU50404.1"/>
    <property type="molecule type" value="Genomic_DNA"/>
</dbReference>
<dbReference type="GO" id="GO:0005524">
    <property type="term" value="F:ATP binding"/>
    <property type="evidence" value="ECO:0007669"/>
    <property type="project" value="InterPro"/>
</dbReference>
<dbReference type="CDD" id="cd06577">
    <property type="entry name" value="PASTA_pknB"/>
    <property type="match status" value="1"/>
</dbReference>
<feature type="region of interest" description="Disordered" evidence="1">
    <location>
        <begin position="307"/>
        <end position="348"/>
    </location>
</feature>
<dbReference type="GO" id="GO:0004674">
    <property type="term" value="F:protein serine/threonine kinase activity"/>
    <property type="evidence" value="ECO:0007669"/>
    <property type="project" value="TreeGrafter"/>
</dbReference>
<dbReference type="PROSITE" id="PS51178">
    <property type="entry name" value="PASTA"/>
    <property type="match status" value="1"/>
</dbReference>
<keyword evidence="2" id="KW-1133">Transmembrane helix</keyword>
<accession>A0A9D1S7R5</accession>
<dbReference type="SUPFAM" id="SSF54184">
    <property type="entry name" value="Penicillin-binding protein 2x (pbp-2x), c-terminal domain"/>
    <property type="match status" value="1"/>
</dbReference>
<evidence type="ECO:0000259" key="3">
    <source>
        <dbReference type="PROSITE" id="PS50011"/>
    </source>
</evidence>
<evidence type="ECO:0000313" key="6">
    <source>
        <dbReference type="Proteomes" id="UP000824118"/>
    </source>
</evidence>
<feature type="region of interest" description="Disordered" evidence="1">
    <location>
        <begin position="471"/>
        <end position="505"/>
    </location>
</feature>
<dbReference type="PANTHER" id="PTHR24361">
    <property type="entry name" value="MITOGEN-ACTIVATED KINASE KINASE KINASE"/>
    <property type="match status" value="1"/>
</dbReference>
<feature type="compositionally biased region" description="Low complexity" evidence="1">
    <location>
        <begin position="333"/>
        <end position="348"/>
    </location>
</feature>
<protein>
    <submittedName>
        <fullName evidence="5">PASTA domain-containing protein</fullName>
    </submittedName>
</protein>
<feature type="domain" description="PASTA" evidence="4">
    <location>
        <begin position="429"/>
        <end position="495"/>
    </location>
</feature>
<dbReference type="SMART" id="SM00220">
    <property type="entry name" value="S_TKc"/>
    <property type="match status" value="1"/>
</dbReference>